<evidence type="ECO:0000313" key="1">
    <source>
        <dbReference type="EMBL" id="TQD74603.1"/>
    </source>
</evidence>
<proteinExistence type="predicted"/>
<accession>A0A540KK58</accession>
<comment type="caution">
    <text evidence="1">The sequence shown here is derived from an EMBL/GenBank/DDBJ whole genome shotgun (WGS) entry which is preliminary data.</text>
</comment>
<reference evidence="1 2" key="1">
    <citation type="journal article" date="2019" name="G3 (Bethesda)">
        <title>Sequencing of a Wild Apple (Malus baccata) Genome Unravels the Differences Between Cultivated and Wild Apple Species Regarding Disease Resistance and Cold Tolerance.</title>
        <authorList>
            <person name="Chen X."/>
        </authorList>
    </citation>
    <scope>NUCLEOTIDE SEQUENCE [LARGE SCALE GENOMIC DNA]</scope>
    <source>
        <strain evidence="2">cv. Shandingzi</strain>
        <tissue evidence="1">Leaves</tissue>
    </source>
</reference>
<evidence type="ECO:0000313" key="2">
    <source>
        <dbReference type="Proteomes" id="UP000315295"/>
    </source>
</evidence>
<keyword evidence="2" id="KW-1185">Reference proteome</keyword>
<dbReference type="Proteomes" id="UP000315295">
    <property type="component" value="Unassembled WGS sequence"/>
</dbReference>
<dbReference type="EMBL" id="VIEB01001166">
    <property type="protein sequence ID" value="TQD74603.1"/>
    <property type="molecule type" value="Genomic_DNA"/>
</dbReference>
<dbReference type="AlphaFoldDB" id="A0A540KK58"/>
<organism evidence="1 2">
    <name type="scientific">Malus baccata</name>
    <name type="common">Siberian crab apple</name>
    <name type="synonym">Pyrus baccata</name>
    <dbReference type="NCBI Taxonomy" id="106549"/>
    <lineage>
        <taxon>Eukaryota</taxon>
        <taxon>Viridiplantae</taxon>
        <taxon>Streptophyta</taxon>
        <taxon>Embryophyta</taxon>
        <taxon>Tracheophyta</taxon>
        <taxon>Spermatophyta</taxon>
        <taxon>Magnoliopsida</taxon>
        <taxon>eudicotyledons</taxon>
        <taxon>Gunneridae</taxon>
        <taxon>Pentapetalae</taxon>
        <taxon>rosids</taxon>
        <taxon>fabids</taxon>
        <taxon>Rosales</taxon>
        <taxon>Rosaceae</taxon>
        <taxon>Amygdaloideae</taxon>
        <taxon>Maleae</taxon>
        <taxon>Malus</taxon>
    </lineage>
</organism>
<protein>
    <submittedName>
        <fullName evidence="1">Uncharacterized protein</fullName>
    </submittedName>
</protein>
<name>A0A540KK58_MALBA</name>
<gene>
    <name evidence="1" type="ORF">C1H46_039855</name>
</gene>
<sequence length="68" mass="7840">MNPKTPDSRSVGFELSKIRVYKQCMSDFWGFFFNLSLAALRRKRGEFWIVVTYQSAVVTTELSAPPFS</sequence>